<protein>
    <submittedName>
        <fullName evidence="2">Uncharacterized protein</fullName>
    </submittedName>
</protein>
<keyword evidence="1" id="KW-0812">Transmembrane</keyword>
<keyword evidence="3" id="KW-1185">Reference proteome</keyword>
<evidence type="ECO:0000313" key="3">
    <source>
        <dbReference type="Proteomes" id="UP000185490"/>
    </source>
</evidence>
<proteinExistence type="predicted"/>
<gene>
    <name evidence="2" type="ORF">BW47_09190</name>
</gene>
<evidence type="ECO:0000256" key="1">
    <source>
        <dbReference type="SAM" id="Phobius"/>
    </source>
</evidence>
<organism evidence="2 3">
    <name type="scientific">Thermosipho melanesiensis</name>
    <dbReference type="NCBI Taxonomy" id="46541"/>
    <lineage>
        <taxon>Bacteria</taxon>
        <taxon>Thermotogati</taxon>
        <taxon>Thermotogota</taxon>
        <taxon>Thermotogae</taxon>
        <taxon>Thermotogales</taxon>
        <taxon>Fervidobacteriaceae</taxon>
        <taxon>Thermosipho</taxon>
    </lineage>
</organism>
<evidence type="ECO:0000313" key="2">
    <source>
        <dbReference type="EMBL" id="APT74948.1"/>
    </source>
</evidence>
<reference evidence="2 3" key="1">
    <citation type="submission" date="2014-02" db="EMBL/GenBank/DDBJ databases">
        <title>Diversity of Thermotogales isolates from hydrothermal vents.</title>
        <authorList>
            <person name="Haverkamp T.H.A."/>
            <person name="Lossouarn J."/>
            <person name="Geslin C."/>
            <person name="Nesbo C.L."/>
        </authorList>
    </citation>
    <scope>NUCLEOTIDE SEQUENCE [LARGE SCALE GENOMIC DNA]</scope>
    <source>
        <strain evidence="2 3">431</strain>
    </source>
</reference>
<name>A0ABM6GH29_9BACT</name>
<keyword evidence="1" id="KW-0472">Membrane</keyword>
<feature type="transmembrane region" description="Helical" evidence="1">
    <location>
        <begin position="6"/>
        <end position="24"/>
    </location>
</feature>
<accession>A0ABM6GH29</accession>
<keyword evidence="1" id="KW-1133">Transmembrane helix</keyword>
<dbReference type="Proteomes" id="UP000185490">
    <property type="component" value="Chromosome"/>
</dbReference>
<dbReference type="RefSeq" id="WP_012057942.1">
    <property type="nucleotide sequence ID" value="NZ_CP007389.1"/>
</dbReference>
<sequence length="148" mass="17355">MNKKSILIIIGAFVVLILIFFFLFRKDYSSEVQTKQYIIKAKNDYTNFKMVKSVSCFVPFYFKVTMDAEHLKNYSIVNDLYYVGYYKEDEKEFIYLKNSNGIIKVDPKENVFLDRYYTLNVSNKSLIVLDINDGSIKLIVPEKIGGTY</sequence>
<dbReference type="EMBL" id="CP007389">
    <property type="protein sequence ID" value="APT74948.1"/>
    <property type="molecule type" value="Genomic_DNA"/>
</dbReference>